<organism evidence="2 3">
    <name type="scientific">Mucor plumbeus</name>
    <dbReference type="NCBI Taxonomy" id="97098"/>
    <lineage>
        <taxon>Eukaryota</taxon>
        <taxon>Fungi</taxon>
        <taxon>Fungi incertae sedis</taxon>
        <taxon>Mucoromycota</taxon>
        <taxon>Mucoromycotina</taxon>
        <taxon>Mucoromycetes</taxon>
        <taxon>Mucorales</taxon>
        <taxon>Mucorineae</taxon>
        <taxon>Mucoraceae</taxon>
        <taxon>Mucor</taxon>
    </lineage>
</organism>
<evidence type="ECO:0000313" key="2">
    <source>
        <dbReference type="EMBL" id="KAG2214127.1"/>
    </source>
</evidence>
<keyword evidence="3" id="KW-1185">Reference proteome</keyword>
<dbReference type="Proteomes" id="UP000650833">
    <property type="component" value="Unassembled WGS sequence"/>
</dbReference>
<accession>A0A8H7RN80</accession>
<dbReference type="AlphaFoldDB" id="A0A8H7RN80"/>
<dbReference type="OrthoDB" id="2249944at2759"/>
<protein>
    <submittedName>
        <fullName evidence="2">Uncharacterized protein</fullName>
    </submittedName>
</protein>
<evidence type="ECO:0000256" key="1">
    <source>
        <dbReference type="SAM" id="MobiDB-lite"/>
    </source>
</evidence>
<feature type="region of interest" description="Disordered" evidence="1">
    <location>
        <begin position="57"/>
        <end position="81"/>
    </location>
</feature>
<sequence>MSNSTTFTTKQQQASISKLTEPRKFTRDQIMAMARCEYARQLCVYTKAQLTKGEDLVLSPSASSSSVSTNPANPPPTRMIC</sequence>
<comment type="caution">
    <text evidence="2">The sequence shown here is derived from an EMBL/GenBank/DDBJ whole genome shotgun (WGS) entry which is preliminary data.</text>
</comment>
<reference evidence="2" key="1">
    <citation type="submission" date="2020-12" db="EMBL/GenBank/DDBJ databases">
        <title>Metabolic potential, ecology and presence of endohyphal bacteria is reflected in genomic diversity of Mucoromycotina.</title>
        <authorList>
            <person name="Muszewska A."/>
            <person name="Okrasinska A."/>
            <person name="Steczkiewicz K."/>
            <person name="Drgas O."/>
            <person name="Orlowska M."/>
            <person name="Perlinska-Lenart U."/>
            <person name="Aleksandrzak-Piekarczyk T."/>
            <person name="Szatraj K."/>
            <person name="Zielenkiewicz U."/>
            <person name="Pilsyk S."/>
            <person name="Malc E."/>
            <person name="Mieczkowski P."/>
            <person name="Kruszewska J.S."/>
            <person name="Biernat P."/>
            <person name="Pawlowska J."/>
        </authorList>
    </citation>
    <scope>NUCLEOTIDE SEQUENCE</scope>
    <source>
        <strain evidence="2">CBS 226.32</strain>
    </source>
</reference>
<name>A0A8H7RN80_9FUNG</name>
<gene>
    <name evidence="2" type="ORF">INT46_001861</name>
</gene>
<proteinExistence type="predicted"/>
<feature type="compositionally biased region" description="Low complexity" evidence="1">
    <location>
        <begin position="57"/>
        <end position="71"/>
    </location>
</feature>
<evidence type="ECO:0000313" key="3">
    <source>
        <dbReference type="Proteomes" id="UP000650833"/>
    </source>
</evidence>
<feature type="compositionally biased region" description="Pro residues" evidence="1">
    <location>
        <begin position="72"/>
        <end position="81"/>
    </location>
</feature>
<dbReference type="EMBL" id="JAEPRC010000028">
    <property type="protein sequence ID" value="KAG2214127.1"/>
    <property type="molecule type" value="Genomic_DNA"/>
</dbReference>